<sequence length="229" mass="23989">MAAIEIVIPLYPDVTHLDFTGPHQVLSRIPGARVTVASMGGQDISAEGLVFSQLADLAKVERCDVICVPGGFGTTAAMLDEAYMAEVTRLATGAKYLTSVCTGSLILAATGLIRGRRAACHWAWRELLEPFGVVVDDSRVARDGNLITGGGVTAGLDFAFTMVAELAGEAHAQSVQLGLEYSPAPPFNAGRPETAPPEILATVRQLMDTRIAGRIEAARAAAARLEASA</sequence>
<dbReference type="CDD" id="cd03139">
    <property type="entry name" value="GATase1_PfpI_2"/>
    <property type="match status" value="1"/>
</dbReference>
<dbReference type="Proteomes" id="UP001597216">
    <property type="component" value="Unassembled WGS sequence"/>
</dbReference>
<organism evidence="2 3">
    <name type="scientific">Phenylobacterium conjunctum</name>
    <dbReference type="NCBI Taxonomy" id="1298959"/>
    <lineage>
        <taxon>Bacteria</taxon>
        <taxon>Pseudomonadati</taxon>
        <taxon>Pseudomonadota</taxon>
        <taxon>Alphaproteobacteria</taxon>
        <taxon>Caulobacterales</taxon>
        <taxon>Caulobacteraceae</taxon>
        <taxon>Phenylobacterium</taxon>
    </lineage>
</organism>
<proteinExistence type="predicted"/>
<dbReference type="SUPFAM" id="SSF52317">
    <property type="entry name" value="Class I glutamine amidotransferase-like"/>
    <property type="match status" value="1"/>
</dbReference>
<dbReference type="Gene3D" id="3.40.50.880">
    <property type="match status" value="1"/>
</dbReference>
<name>A0ABW3T643_9CAUL</name>
<feature type="domain" description="DJ-1/PfpI" evidence="1">
    <location>
        <begin position="6"/>
        <end position="164"/>
    </location>
</feature>
<evidence type="ECO:0000313" key="2">
    <source>
        <dbReference type="EMBL" id="MFD1192336.1"/>
    </source>
</evidence>
<evidence type="ECO:0000259" key="1">
    <source>
        <dbReference type="Pfam" id="PF01965"/>
    </source>
</evidence>
<reference evidence="3" key="1">
    <citation type="journal article" date="2019" name="Int. J. Syst. Evol. Microbiol.">
        <title>The Global Catalogue of Microorganisms (GCM) 10K type strain sequencing project: providing services to taxonomists for standard genome sequencing and annotation.</title>
        <authorList>
            <consortium name="The Broad Institute Genomics Platform"/>
            <consortium name="The Broad Institute Genome Sequencing Center for Infectious Disease"/>
            <person name="Wu L."/>
            <person name="Ma J."/>
        </authorList>
    </citation>
    <scope>NUCLEOTIDE SEQUENCE [LARGE SCALE GENOMIC DNA]</scope>
    <source>
        <strain evidence="3">CCUG 55074</strain>
    </source>
</reference>
<dbReference type="RefSeq" id="WP_377354461.1">
    <property type="nucleotide sequence ID" value="NZ_JBHTLQ010000052.1"/>
</dbReference>
<dbReference type="PANTHER" id="PTHR43130:SF2">
    <property type="entry name" value="DJ-1_PFPI DOMAIN-CONTAINING PROTEIN"/>
    <property type="match status" value="1"/>
</dbReference>
<dbReference type="PANTHER" id="PTHR43130">
    <property type="entry name" value="ARAC-FAMILY TRANSCRIPTIONAL REGULATOR"/>
    <property type="match status" value="1"/>
</dbReference>
<keyword evidence="2" id="KW-0456">Lyase</keyword>
<keyword evidence="3" id="KW-1185">Reference proteome</keyword>
<dbReference type="InterPro" id="IPR052158">
    <property type="entry name" value="INH-QAR"/>
</dbReference>
<dbReference type="InterPro" id="IPR002818">
    <property type="entry name" value="DJ-1/PfpI"/>
</dbReference>
<dbReference type="InterPro" id="IPR029062">
    <property type="entry name" value="Class_I_gatase-like"/>
</dbReference>
<evidence type="ECO:0000313" key="3">
    <source>
        <dbReference type="Proteomes" id="UP001597216"/>
    </source>
</evidence>
<accession>A0ABW3T643</accession>
<gene>
    <name evidence="2" type="ORF">ACFQ27_17240</name>
</gene>
<dbReference type="EMBL" id="JBHTLQ010000052">
    <property type="protein sequence ID" value="MFD1192336.1"/>
    <property type="molecule type" value="Genomic_DNA"/>
</dbReference>
<dbReference type="Pfam" id="PF01965">
    <property type="entry name" value="DJ-1_PfpI"/>
    <property type="match status" value="1"/>
</dbReference>
<dbReference type="GO" id="GO:0016829">
    <property type="term" value="F:lyase activity"/>
    <property type="evidence" value="ECO:0007669"/>
    <property type="project" value="UniProtKB-KW"/>
</dbReference>
<comment type="caution">
    <text evidence="2">The sequence shown here is derived from an EMBL/GenBank/DDBJ whole genome shotgun (WGS) entry which is preliminary data.</text>
</comment>
<protein>
    <submittedName>
        <fullName evidence="2">DJ-1/PfpI family protein</fullName>
        <ecNumber evidence="2">4.2.1.-</ecNumber>
    </submittedName>
</protein>
<dbReference type="EC" id="4.2.1.-" evidence="2"/>